<accession>A0A9P6JJW8</accession>
<comment type="caution">
    <text evidence="2">The sequence shown here is derived from an EMBL/GenBank/DDBJ whole genome shotgun (WGS) entry which is preliminary data.</text>
</comment>
<gene>
    <name evidence="2" type="ORF">CPB83DRAFT_910478</name>
</gene>
<sequence length="88" mass="9528">MHLVKIIAVVTIFWGLVSSLALPASPDQELLPRARTSSNRGRSKSPALATHRLAANLLHQAQADSTNPLHQVQVEGVANQQVLALKFQ</sequence>
<evidence type="ECO:0000256" key="1">
    <source>
        <dbReference type="SAM" id="SignalP"/>
    </source>
</evidence>
<evidence type="ECO:0000313" key="2">
    <source>
        <dbReference type="EMBL" id="KAF9523682.1"/>
    </source>
</evidence>
<dbReference type="Proteomes" id="UP000807306">
    <property type="component" value="Unassembled WGS sequence"/>
</dbReference>
<evidence type="ECO:0000313" key="3">
    <source>
        <dbReference type="Proteomes" id="UP000807306"/>
    </source>
</evidence>
<protein>
    <submittedName>
        <fullName evidence="2">Uncharacterized protein</fullName>
    </submittedName>
</protein>
<organism evidence="2 3">
    <name type="scientific">Crepidotus variabilis</name>
    <dbReference type="NCBI Taxonomy" id="179855"/>
    <lineage>
        <taxon>Eukaryota</taxon>
        <taxon>Fungi</taxon>
        <taxon>Dikarya</taxon>
        <taxon>Basidiomycota</taxon>
        <taxon>Agaricomycotina</taxon>
        <taxon>Agaricomycetes</taxon>
        <taxon>Agaricomycetidae</taxon>
        <taxon>Agaricales</taxon>
        <taxon>Agaricineae</taxon>
        <taxon>Crepidotaceae</taxon>
        <taxon>Crepidotus</taxon>
    </lineage>
</organism>
<feature type="chain" id="PRO_5040450753" evidence="1">
    <location>
        <begin position="20"/>
        <end position="88"/>
    </location>
</feature>
<dbReference type="OrthoDB" id="3069828at2759"/>
<keyword evidence="1" id="KW-0732">Signal</keyword>
<reference evidence="2" key="1">
    <citation type="submission" date="2020-11" db="EMBL/GenBank/DDBJ databases">
        <authorList>
            <consortium name="DOE Joint Genome Institute"/>
            <person name="Ahrendt S."/>
            <person name="Riley R."/>
            <person name="Andreopoulos W."/>
            <person name="Labutti K."/>
            <person name="Pangilinan J."/>
            <person name="Ruiz-Duenas F.J."/>
            <person name="Barrasa J.M."/>
            <person name="Sanchez-Garcia M."/>
            <person name="Camarero S."/>
            <person name="Miyauchi S."/>
            <person name="Serrano A."/>
            <person name="Linde D."/>
            <person name="Babiker R."/>
            <person name="Drula E."/>
            <person name="Ayuso-Fernandez I."/>
            <person name="Pacheco R."/>
            <person name="Padilla G."/>
            <person name="Ferreira P."/>
            <person name="Barriuso J."/>
            <person name="Kellner H."/>
            <person name="Castanera R."/>
            <person name="Alfaro M."/>
            <person name="Ramirez L."/>
            <person name="Pisabarro A.G."/>
            <person name="Kuo A."/>
            <person name="Tritt A."/>
            <person name="Lipzen A."/>
            <person name="He G."/>
            <person name="Yan M."/>
            <person name="Ng V."/>
            <person name="Cullen D."/>
            <person name="Martin F."/>
            <person name="Rosso M.-N."/>
            <person name="Henrissat B."/>
            <person name="Hibbett D."/>
            <person name="Martinez A.T."/>
            <person name="Grigoriev I.V."/>
        </authorList>
    </citation>
    <scope>NUCLEOTIDE SEQUENCE</scope>
    <source>
        <strain evidence="2">CBS 506.95</strain>
    </source>
</reference>
<keyword evidence="3" id="KW-1185">Reference proteome</keyword>
<name>A0A9P6JJW8_9AGAR</name>
<proteinExistence type="predicted"/>
<feature type="signal peptide" evidence="1">
    <location>
        <begin position="1"/>
        <end position="19"/>
    </location>
</feature>
<dbReference type="AlphaFoldDB" id="A0A9P6JJW8"/>
<dbReference type="EMBL" id="MU157912">
    <property type="protein sequence ID" value="KAF9523682.1"/>
    <property type="molecule type" value="Genomic_DNA"/>
</dbReference>